<protein>
    <submittedName>
        <fullName evidence="2">Alpha/beta hydrolase</fullName>
    </submittedName>
</protein>
<dbReference type="InterPro" id="IPR000073">
    <property type="entry name" value="AB_hydrolase_1"/>
</dbReference>
<dbReference type="PANTHER" id="PTHR43194">
    <property type="entry name" value="HYDROLASE ALPHA/BETA FOLD FAMILY"/>
    <property type="match status" value="1"/>
</dbReference>
<evidence type="ECO:0000259" key="1">
    <source>
        <dbReference type="Pfam" id="PF12697"/>
    </source>
</evidence>
<dbReference type="RefSeq" id="WP_144073445.1">
    <property type="nucleotide sequence ID" value="NZ_CP076128.1"/>
</dbReference>
<name>A0ABX8GR12_9BACT</name>
<dbReference type="InterPro" id="IPR029058">
    <property type="entry name" value="AB_hydrolase_fold"/>
</dbReference>
<gene>
    <name evidence="2" type="ORF">KM029_11635</name>
</gene>
<dbReference type="Proteomes" id="UP000682802">
    <property type="component" value="Chromosome 1"/>
</dbReference>
<accession>A0ABX8GR12</accession>
<dbReference type="SUPFAM" id="SSF53474">
    <property type="entry name" value="alpha/beta-Hydrolases"/>
    <property type="match status" value="1"/>
</dbReference>
<dbReference type="InterPro" id="IPR050228">
    <property type="entry name" value="Carboxylesterase_BioH"/>
</dbReference>
<feature type="domain" description="AB hydrolase-1" evidence="1">
    <location>
        <begin position="19"/>
        <end position="243"/>
    </location>
</feature>
<keyword evidence="2" id="KW-0378">Hydrolase</keyword>
<reference evidence="2 3" key="1">
    <citation type="submission" date="2021-05" db="EMBL/GenBank/DDBJ databases">
        <title>Comparative genomic studies on the polysaccharide-degrading batcterial strains of the Flammeovirga genus.</title>
        <authorList>
            <person name="Zewei F."/>
            <person name="Zheng Z."/>
            <person name="Yu L."/>
            <person name="Ruyue G."/>
            <person name="Yanhong M."/>
            <person name="Yuanyuan C."/>
            <person name="Jingyan G."/>
            <person name="Wenjun H."/>
        </authorList>
    </citation>
    <scope>NUCLEOTIDE SEQUENCE [LARGE SCALE GENOMIC DNA]</scope>
    <source>
        <strain evidence="2 3">YS10</strain>
    </source>
</reference>
<evidence type="ECO:0000313" key="3">
    <source>
        <dbReference type="Proteomes" id="UP000682802"/>
    </source>
</evidence>
<dbReference type="Gene3D" id="3.40.50.1820">
    <property type="entry name" value="alpha/beta hydrolase"/>
    <property type="match status" value="1"/>
</dbReference>
<evidence type="ECO:0000313" key="2">
    <source>
        <dbReference type="EMBL" id="QWG06013.1"/>
    </source>
</evidence>
<organism evidence="2 3">
    <name type="scientific">Flammeovirga kamogawensis</name>
    <dbReference type="NCBI Taxonomy" id="373891"/>
    <lineage>
        <taxon>Bacteria</taxon>
        <taxon>Pseudomonadati</taxon>
        <taxon>Bacteroidota</taxon>
        <taxon>Cytophagia</taxon>
        <taxon>Cytophagales</taxon>
        <taxon>Flammeovirgaceae</taxon>
        <taxon>Flammeovirga</taxon>
    </lineage>
</organism>
<keyword evidence="3" id="KW-1185">Reference proteome</keyword>
<sequence>MSSTTLFNPAKDKKSKHPIILIHGALFNAEAWKGNFYEYFSEIGYDTYAISLSGHGENGNKVLLNLYGLEIYTNDVINLITSLDEKPIVIGHSMGGLVTQLVAQRVSLQAAILLAAVPPYGILNSMTSSFFSNPISWGKFAASTLFPFWKFINTEAPEGIYTTPPSREVQMHVSKNIQRESIRAMLEMCLKNFDIEPQKVNFPMYHIGFRDDKIIFPEDVEKTAVLYNHESKIFEKMAHAFMFEPSWKNVAEHIKEWIVNQ</sequence>
<dbReference type="GO" id="GO:0016787">
    <property type="term" value="F:hydrolase activity"/>
    <property type="evidence" value="ECO:0007669"/>
    <property type="project" value="UniProtKB-KW"/>
</dbReference>
<dbReference type="PANTHER" id="PTHR43194:SF2">
    <property type="entry name" value="PEROXISOMAL MEMBRANE PROTEIN LPX1"/>
    <property type="match status" value="1"/>
</dbReference>
<dbReference type="EMBL" id="CP076128">
    <property type="protein sequence ID" value="QWG06013.1"/>
    <property type="molecule type" value="Genomic_DNA"/>
</dbReference>
<dbReference type="Pfam" id="PF12697">
    <property type="entry name" value="Abhydrolase_6"/>
    <property type="match status" value="1"/>
</dbReference>
<proteinExistence type="predicted"/>